<gene>
    <name evidence="2" type="ORF">EFBL_1317</name>
</gene>
<comment type="caution">
    <text evidence="2">The sequence shown here is derived from an EMBL/GenBank/DDBJ whole genome shotgun (WGS) entry which is preliminary data.</text>
</comment>
<evidence type="ECO:0000313" key="2">
    <source>
        <dbReference type="EMBL" id="GAX89693.1"/>
    </source>
</evidence>
<feature type="region of interest" description="Disordered" evidence="1">
    <location>
        <begin position="1"/>
        <end position="51"/>
    </location>
</feature>
<reference evidence="3" key="1">
    <citation type="submission" date="2017-07" db="EMBL/GenBank/DDBJ databases">
        <title>Draft genome sequence of Effusibacillus lacus strain skLN1.</title>
        <authorList>
            <person name="Watanabe M."/>
            <person name="Kojima H."/>
            <person name="Fukui M."/>
        </authorList>
    </citation>
    <scope>NUCLEOTIDE SEQUENCE [LARGE SCALE GENOMIC DNA]</scope>
    <source>
        <strain evidence="3">skLN1</strain>
    </source>
</reference>
<dbReference type="EMBL" id="BDUF01000029">
    <property type="protein sequence ID" value="GAX89693.1"/>
    <property type="molecule type" value="Genomic_DNA"/>
</dbReference>
<organism evidence="2 3">
    <name type="scientific">Effusibacillus lacus</name>
    <dbReference type="NCBI Taxonomy" id="1348429"/>
    <lineage>
        <taxon>Bacteria</taxon>
        <taxon>Bacillati</taxon>
        <taxon>Bacillota</taxon>
        <taxon>Bacilli</taxon>
        <taxon>Bacillales</taxon>
        <taxon>Alicyclobacillaceae</taxon>
        <taxon>Effusibacillus</taxon>
    </lineage>
</organism>
<name>A0A292YLP5_9BACL</name>
<proteinExistence type="predicted"/>
<dbReference type="RefSeq" id="WP_165912511.1">
    <property type="nucleotide sequence ID" value="NZ_BDUF01000029.1"/>
</dbReference>
<keyword evidence="3" id="KW-1185">Reference proteome</keyword>
<protein>
    <submittedName>
        <fullName evidence="2">Uncharacterized protein</fullName>
    </submittedName>
</protein>
<evidence type="ECO:0000256" key="1">
    <source>
        <dbReference type="SAM" id="MobiDB-lite"/>
    </source>
</evidence>
<dbReference type="Proteomes" id="UP000217785">
    <property type="component" value="Unassembled WGS sequence"/>
</dbReference>
<dbReference type="AlphaFoldDB" id="A0A292YLP5"/>
<evidence type="ECO:0000313" key="3">
    <source>
        <dbReference type="Proteomes" id="UP000217785"/>
    </source>
</evidence>
<accession>A0A292YLP5</accession>
<sequence length="51" mass="5704">MRKATPKRFDSLIQTDNPDDLDGRIPQSAQGDPQSLVEKDNPDDVEIPDQP</sequence>